<dbReference type="InterPro" id="IPR005162">
    <property type="entry name" value="Retrotrans_gag_dom"/>
</dbReference>
<dbReference type="AlphaFoldDB" id="A5CAC7"/>
<reference evidence="2" key="1">
    <citation type="journal article" date="2007" name="PLoS ONE">
        <title>The first genome sequence of an elite grapevine cultivar (Pinot noir Vitis vinifera L.): coping with a highly heterozygous genome.</title>
        <authorList>
            <person name="Velasco R."/>
            <person name="Zharkikh A."/>
            <person name="Troggio M."/>
            <person name="Cartwright D.A."/>
            <person name="Cestaro A."/>
            <person name="Pruss D."/>
            <person name="Pindo M."/>
            <person name="FitzGerald L.M."/>
            <person name="Vezzulli S."/>
            <person name="Reid J."/>
            <person name="Malacarne G."/>
            <person name="Iliev D."/>
            <person name="Coppola G."/>
            <person name="Wardell B."/>
            <person name="Micheletti D."/>
            <person name="Macalma T."/>
            <person name="Facci M."/>
            <person name="Mitchell J.T."/>
            <person name="Perazzolli M."/>
            <person name="Eldredge G."/>
            <person name="Gatto P."/>
            <person name="Oyzerski R."/>
            <person name="Moretto M."/>
            <person name="Gutin N."/>
            <person name="Stefanini M."/>
            <person name="Chen Y."/>
            <person name="Segala C."/>
            <person name="Davenport C."/>
            <person name="Dematte L."/>
            <person name="Mraz A."/>
            <person name="Battilana J."/>
            <person name="Stormo K."/>
            <person name="Costa F."/>
            <person name="Tao Q."/>
            <person name="Si-Ammour A."/>
            <person name="Harkins T."/>
            <person name="Lackey A."/>
            <person name="Perbost C."/>
            <person name="Taillon B."/>
            <person name="Stella A."/>
            <person name="Solovyev V."/>
            <person name="Fawcett J.A."/>
            <person name="Sterck L."/>
            <person name="Vandepoele K."/>
            <person name="Grando S.M."/>
            <person name="Toppo S."/>
            <person name="Moser C."/>
            <person name="Lanchbury J."/>
            <person name="Bogden R."/>
            <person name="Skolnick M."/>
            <person name="Sgaramella V."/>
            <person name="Bhatnagar S.K."/>
            <person name="Fontana P."/>
            <person name="Gutin A."/>
            <person name="Van de Peer Y."/>
            <person name="Salamini F."/>
            <person name="Viola R."/>
        </authorList>
    </citation>
    <scope>NUCLEOTIDE SEQUENCE</scope>
</reference>
<dbReference type="GO" id="GO:0003676">
    <property type="term" value="F:nucleic acid binding"/>
    <property type="evidence" value="ECO:0007669"/>
    <property type="project" value="InterPro"/>
</dbReference>
<accession>A5CAC7</accession>
<dbReference type="EMBL" id="AM488015">
    <property type="protein sequence ID" value="CAN73215.1"/>
    <property type="molecule type" value="Genomic_DNA"/>
</dbReference>
<dbReference type="Pfam" id="PF03732">
    <property type="entry name" value="Retrotrans_gag"/>
    <property type="match status" value="1"/>
</dbReference>
<dbReference type="SUPFAM" id="SSF53098">
    <property type="entry name" value="Ribonuclease H-like"/>
    <property type="match status" value="1"/>
</dbReference>
<name>A5CAC7_VITVI</name>
<dbReference type="InterPro" id="IPR036397">
    <property type="entry name" value="RNaseH_sf"/>
</dbReference>
<sequence>MKNQSFEVLCHKQIRNARRGSKENICHEAFLMTVISATFGALPEVEFIHSICRFEDQEVNNSMLQTVRDSELKRRIISYELLEGEVFNSKFCINLLEPISMTIERFLLKQNHHFAIILPKIKVFTKQMHALNQRIVLSEKGGDPGVKLGKPCVASIRKRTTRRGLLLKKFSVPTSDTVYRKLPHGRSNKLLLGATTHRLNDMMTTPFTQHILMYEPPRGYTIPKFVMYDGTYDPFDHLMHYWQMMTLDIDNDEFLCKVFSTSLQGTTLAWFNQLLPNSIHSFKEMLEVFVAHYLFSVKQKFNISNLQNLKNTESEALCQFMHKFGPVMLQVETYNMDALLQAFNLPGFRWSFTLKGDPAQRNQTWYCEYHKEHGHTADECQHLLYLVEDILEVSRLLDVRFIHEVYYLDRLANVVVVLKNEVSKLAVNAVLLKLGLNGSQLTSLTMLAYQVNVLTNVPLRAILPRLELSRRLIKWVVELNCFDWKTVEKWILHVNGASYGVGTGIGLVLQFPIGECLRQVVWLSFHALNDEAKYEALHVELPSESLTPLVSTWPFAQWVIDIMGPFPIALAQKKFLLVAIDYFTKWVKANGQVETTNKSLLDALKKRLQGVDGYLVEELSRVLWAHQTMRQHSTRKTPFSLAYGMEVVIPTKVGMPTFQIT</sequence>
<dbReference type="PANTHER" id="PTHR48475:SF2">
    <property type="entry name" value="RIBONUCLEASE H"/>
    <property type="match status" value="1"/>
</dbReference>
<feature type="domain" description="Retrotransposon gag" evidence="1">
    <location>
        <begin position="257"/>
        <end position="341"/>
    </location>
</feature>
<evidence type="ECO:0000259" key="1">
    <source>
        <dbReference type="Pfam" id="PF03732"/>
    </source>
</evidence>
<protein>
    <recommendedName>
        <fullName evidence="1">Retrotransposon gag domain-containing protein</fullName>
    </recommendedName>
</protein>
<organism evidence="2">
    <name type="scientific">Vitis vinifera</name>
    <name type="common">Grape</name>
    <dbReference type="NCBI Taxonomy" id="29760"/>
    <lineage>
        <taxon>Eukaryota</taxon>
        <taxon>Viridiplantae</taxon>
        <taxon>Streptophyta</taxon>
        <taxon>Embryophyta</taxon>
        <taxon>Tracheophyta</taxon>
        <taxon>Spermatophyta</taxon>
        <taxon>Magnoliopsida</taxon>
        <taxon>eudicotyledons</taxon>
        <taxon>Gunneridae</taxon>
        <taxon>Pentapetalae</taxon>
        <taxon>rosids</taxon>
        <taxon>Vitales</taxon>
        <taxon>Vitaceae</taxon>
        <taxon>Viteae</taxon>
        <taxon>Vitis</taxon>
    </lineage>
</organism>
<proteinExistence type="predicted"/>
<gene>
    <name evidence="2" type="ORF">VITISV_041240</name>
</gene>
<dbReference type="Gene3D" id="3.30.420.10">
    <property type="entry name" value="Ribonuclease H-like superfamily/Ribonuclease H"/>
    <property type="match status" value="2"/>
</dbReference>
<dbReference type="InterPro" id="IPR012337">
    <property type="entry name" value="RNaseH-like_sf"/>
</dbReference>
<evidence type="ECO:0000313" key="2">
    <source>
        <dbReference type="EMBL" id="CAN73215.1"/>
    </source>
</evidence>
<dbReference type="PANTHER" id="PTHR48475">
    <property type="entry name" value="RIBONUCLEASE H"/>
    <property type="match status" value="1"/>
</dbReference>